<feature type="domain" description="HTH arsR-type" evidence="1">
    <location>
        <begin position="1"/>
        <end position="95"/>
    </location>
</feature>
<proteinExistence type="predicted"/>
<protein>
    <submittedName>
        <fullName evidence="2">Transcriptional regulator</fullName>
    </submittedName>
</protein>
<dbReference type="InterPro" id="IPR036390">
    <property type="entry name" value="WH_DNA-bd_sf"/>
</dbReference>
<dbReference type="PANTHER" id="PTHR39168">
    <property type="entry name" value="TRANSCRIPTIONAL REGULATOR-RELATED"/>
    <property type="match status" value="1"/>
</dbReference>
<dbReference type="PRINTS" id="PR00778">
    <property type="entry name" value="HTHARSR"/>
</dbReference>
<dbReference type="CDD" id="cd00090">
    <property type="entry name" value="HTH_ARSR"/>
    <property type="match status" value="1"/>
</dbReference>
<dbReference type="SMART" id="SM00418">
    <property type="entry name" value="HTH_ARSR"/>
    <property type="match status" value="1"/>
</dbReference>
<dbReference type="InterPro" id="IPR036388">
    <property type="entry name" value="WH-like_DNA-bd_sf"/>
</dbReference>
<dbReference type="InterPro" id="IPR001845">
    <property type="entry name" value="HTH_ArsR_DNA-bd_dom"/>
</dbReference>
<dbReference type="InterPro" id="IPR011991">
    <property type="entry name" value="ArsR-like_HTH"/>
</dbReference>
<organism evidence="2 3">
    <name type="scientific">Rhodopila globiformis</name>
    <name type="common">Rhodopseudomonas globiformis</name>
    <dbReference type="NCBI Taxonomy" id="1071"/>
    <lineage>
        <taxon>Bacteria</taxon>
        <taxon>Pseudomonadati</taxon>
        <taxon>Pseudomonadota</taxon>
        <taxon>Alphaproteobacteria</taxon>
        <taxon>Acetobacterales</taxon>
        <taxon>Acetobacteraceae</taxon>
        <taxon>Rhodopila</taxon>
    </lineage>
</organism>
<sequence>MTSEIARVASIAALLGDPARANILVALLDGRALTAKELAFAAHVSPQTTSGHLARLTDAGLLTGAKQGRHRYFRLASPLVGHMLESVMAVAGPEPTRPAAWRGGEALRTARTCYDHLAGRLGVALADSLTASGCLTLSGDGGEVTEGGHAFLHAFGAAPAAGKRVFCRPCLDWSERRPHLAGRLGAALAARCFDLGWIERQRDSRAVTITRAGADGFAQRFGIRLE</sequence>
<dbReference type="GO" id="GO:0097063">
    <property type="term" value="F:cadmium ion sensor activity"/>
    <property type="evidence" value="ECO:0007669"/>
    <property type="project" value="TreeGrafter"/>
</dbReference>
<dbReference type="GO" id="GO:0003700">
    <property type="term" value="F:DNA-binding transcription factor activity"/>
    <property type="evidence" value="ECO:0007669"/>
    <property type="project" value="InterPro"/>
</dbReference>
<dbReference type="PANTHER" id="PTHR39168:SF1">
    <property type="entry name" value="TRANSCRIPTIONAL REGULATORY PROTEIN"/>
    <property type="match status" value="1"/>
</dbReference>
<evidence type="ECO:0000313" key="2">
    <source>
        <dbReference type="EMBL" id="PPQ37558.1"/>
    </source>
</evidence>
<dbReference type="EMBL" id="NHRY01000047">
    <property type="protein sequence ID" value="PPQ37558.1"/>
    <property type="molecule type" value="Genomic_DNA"/>
</dbReference>
<dbReference type="GO" id="GO:0003677">
    <property type="term" value="F:DNA binding"/>
    <property type="evidence" value="ECO:0007669"/>
    <property type="project" value="TreeGrafter"/>
</dbReference>
<dbReference type="GO" id="GO:0010288">
    <property type="term" value="P:response to lead ion"/>
    <property type="evidence" value="ECO:0007669"/>
    <property type="project" value="TreeGrafter"/>
</dbReference>
<dbReference type="InterPro" id="IPR052543">
    <property type="entry name" value="HTH_Metal-responsive_Reg"/>
</dbReference>
<dbReference type="NCBIfam" id="NF033788">
    <property type="entry name" value="HTH_metalloreg"/>
    <property type="match status" value="1"/>
</dbReference>
<dbReference type="RefSeq" id="WP_104517439.1">
    <property type="nucleotide sequence ID" value="NZ_NHRY01000047.1"/>
</dbReference>
<dbReference type="GO" id="GO:0032791">
    <property type="term" value="F:lead ion binding"/>
    <property type="evidence" value="ECO:0007669"/>
    <property type="project" value="TreeGrafter"/>
</dbReference>
<gene>
    <name evidence="2" type="ORF">CCS01_03425</name>
</gene>
<dbReference type="Proteomes" id="UP000239724">
    <property type="component" value="Unassembled WGS sequence"/>
</dbReference>
<keyword evidence="3" id="KW-1185">Reference proteome</keyword>
<dbReference type="OrthoDB" id="9797716at2"/>
<reference evidence="2 3" key="1">
    <citation type="journal article" date="2018" name="Arch. Microbiol.">
        <title>New insights into the metabolic potential of the phototrophic purple bacterium Rhodopila globiformis DSM 161(T) from its draft genome sequence and evidence for a vanadium-dependent nitrogenase.</title>
        <authorList>
            <person name="Imhoff J.F."/>
            <person name="Rahn T."/>
            <person name="Kunzel S."/>
            <person name="Neulinger S.C."/>
        </authorList>
    </citation>
    <scope>NUCLEOTIDE SEQUENCE [LARGE SCALE GENOMIC DNA]</scope>
    <source>
        <strain evidence="2 3">DSM 161</strain>
    </source>
</reference>
<dbReference type="Gene3D" id="1.10.10.10">
    <property type="entry name" value="Winged helix-like DNA-binding domain superfamily/Winged helix DNA-binding domain"/>
    <property type="match status" value="1"/>
</dbReference>
<dbReference type="GO" id="GO:0046686">
    <property type="term" value="P:response to cadmium ion"/>
    <property type="evidence" value="ECO:0007669"/>
    <property type="project" value="TreeGrafter"/>
</dbReference>
<dbReference type="Pfam" id="PF01022">
    <property type="entry name" value="HTH_5"/>
    <property type="match status" value="1"/>
</dbReference>
<name>A0A2S6NMP6_RHOGL</name>
<dbReference type="PROSITE" id="PS50987">
    <property type="entry name" value="HTH_ARSR_2"/>
    <property type="match status" value="1"/>
</dbReference>
<evidence type="ECO:0000259" key="1">
    <source>
        <dbReference type="PROSITE" id="PS50987"/>
    </source>
</evidence>
<accession>A0A2S6NMP6</accession>
<dbReference type="AlphaFoldDB" id="A0A2S6NMP6"/>
<dbReference type="SUPFAM" id="SSF46785">
    <property type="entry name" value="Winged helix' DNA-binding domain"/>
    <property type="match status" value="1"/>
</dbReference>
<comment type="caution">
    <text evidence="2">The sequence shown here is derived from an EMBL/GenBank/DDBJ whole genome shotgun (WGS) entry which is preliminary data.</text>
</comment>
<evidence type="ECO:0000313" key="3">
    <source>
        <dbReference type="Proteomes" id="UP000239724"/>
    </source>
</evidence>